<proteinExistence type="predicted"/>
<keyword evidence="9" id="KW-0902">Two-component regulatory system</keyword>
<dbReference type="SMART" id="SM00304">
    <property type="entry name" value="HAMP"/>
    <property type="match status" value="1"/>
</dbReference>
<comment type="subcellular location">
    <subcellularLocation>
        <location evidence="2">Membrane</location>
    </subcellularLocation>
</comment>
<evidence type="ECO:0000256" key="7">
    <source>
        <dbReference type="ARBA" id="ARBA00022777"/>
    </source>
</evidence>
<evidence type="ECO:0000313" key="15">
    <source>
        <dbReference type="EMBL" id="PAP74568.1"/>
    </source>
</evidence>
<dbReference type="InterPro" id="IPR004358">
    <property type="entry name" value="Sig_transdc_His_kin-like_C"/>
</dbReference>
<protein>
    <recommendedName>
        <fullName evidence="3">histidine kinase</fullName>
        <ecNumber evidence="3">2.7.13.3</ecNumber>
    </recommendedName>
</protein>
<dbReference type="PRINTS" id="PR00344">
    <property type="entry name" value="BCTRLSENSOR"/>
</dbReference>
<dbReference type="SMART" id="SM00387">
    <property type="entry name" value="HATPase_c"/>
    <property type="match status" value="1"/>
</dbReference>
<dbReference type="InterPro" id="IPR050428">
    <property type="entry name" value="TCS_sensor_his_kinase"/>
</dbReference>
<comment type="catalytic activity">
    <reaction evidence="1">
        <text>ATP + protein L-histidine = ADP + protein N-phospho-L-histidine.</text>
        <dbReference type="EC" id="2.7.13.3"/>
    </reaction>
</comment>
<dbReference type="InterPro" id="IPR005467">
    <property type="entry name" value="His_kinase_dom"/>
</dbReference>
<dbReference type="GO" id="GO:0005886">
    <property type="term" value="C:plasma membrane"/>
    <property type="evidence" value="ECO:0007669"/>
    <property type="project" value="TreeGrafter"/>
</dbReference>
<keyword evidence="6 12" id="KW-0812">Transmembrane</keyword>
<dbReference type="Pfam" id="PF00512">
    <property type="entry name" value="HisKA"/>
    <property type="match status" value="1"/>
</dbReference>
<dbReference type="Pfam" id="PF00672">
    <property type="entry name" value="HAMP"/>
    <property type="match status" value="1"/>
</dbReference>
<dbReference type="InterPro" id="IPR036890">
    <property type="entry name" value="HATPase_C_sf"/>
</dbReference>
<evidence type="ECO:0000256" key="4">
    <source>
        <dbReference type="ARBA" id="ARBA00022553"/>
    </source>
</evidence>
<dbReference type="CDD" id="cd00082">
    <property type="entry name" value="HisKA"/>
    <property type="match status" value="1"/>
</dbReference>
<keyword evidence="8 12" id="KW-1133">Transmembrane helix</keyword>
<evidence type="ECO:0000313" key="16">
    <source>
        <dbReference type="Proteomes" id="UP000216339"/>
    </source>
</evidence>
<feature type="region of interest" description="Disordered" evidence="11">
    <location>
        <begin position="428"/>
        <end position="454"/>
    </location>
</feature>
<evidence type="ECO:0000256" key="9">
    <source>
        <dbReference type="ARBA" id="ARBA00023012"/>
    </source>
</evidence>
<comment type="caution">
    <text evidence="15">The sequence shown here is derived from an EMBL/GenBank/DDBJ whole genome shotgun (WGS) entry which is preliminary data.</text>
</comment>
<evidence type="ECO:0000256" key="8">
    <source>
        <dbReference type="ARBA" id="ARBA00022989"/>
    </source>
</evidence>
<keyword evidence="16" id="KW-1185">Reference proteome</keyword>
<dbReference type="CDD" id="cd06225">
    <property type="entry name" value="HAMP"/>
    <property type="match status" value="1"/>
</dbReference>
<dbReference type="AlphaFoldDB" id="A0A271IUG1"/>
<keyword evidence="5" id="KW-0808">Transferase</keyword>
<evidence type="ECO:0000256" key="6">
    <source>
        <dbReference type="ARBA" id="ARBA00022692"/>
    </source>
</evidence>
<dbReference type="PROSITE" id="PS50885">
    <property type="entry name" value="HAMP"/>
    <property type="match status" value="1"/>
</dbReference>
<dbReference type="InterPro" id="IPR003594">
    <property type="entry name" value="HATPase_dom"/>
</dbReference>
<keyword evidence="10 12" id="KW-0472">Membrane</keyword>
<evidence type="ECO:0000256" key="5">
    <source>
        <dbReference type="ARBA" id="ARBA00022679"/>
    </source>
</evidence>
<dbReference type="EMBL" id="MQWD01000005">
    <property type="protein sequence ID" value="PAP74568.1"/>
    <property type="molecule type" value="Genomic_DNA"/>
</dbReference>
<dbReference type="PANTHER" id="PTHR45436">
    <property type="entry name" value="SENSOR HISTIDINE KINASE YKOH"/>
    <property type="match status" value="1"/>
</dbReference>
<dbReference type="Pfam" id="PF02518">
    <property type="entry name" value="HATPase_c"/>
    <property type="match status" value="1"/>
</dbReference>
<feature type="domain" description="Histidine kinase" evidence="13">
    <location>
        <begin position="232"/>
        <end position="449"/>
    </location>
</feature>
<dbReference type="InterPro" id="IPR003661">
    <property type="entry name" value="HisK_dim/P_dom"/>
</dbReference>
<dbReference type="OrthoDB" id="594725at2"/>
<evidence type="ECO:0000256" key="1">
    <source>
        <dbReference type="ARBA" id="ARBA00000085"/>
    </source>
</evidence>
<gene>
    <name evidence="15" type="ORF">BSZ37_20530</name>
</gene>
<dbReference type="Gene3D" id="3.30.565.10">
    <property type="entry name" value="Histidine kinase-like ATPase, C-terminal domain"/>
    <property type="match status" value="1"/>
</dbReference>
<dbReference type="Proteomes" id="UP000216339">
    <property type="component" value="Unassembled WGS sequence"/>
</dbReference>
<name>A0A271IUG1_9BACT</name>
<feature type="transmembrane region" description="Helical" evidence="12">
    <location>
        <begin position="12"/>
        <end position="34"/>
    </location>
</feature>
<evidence type="ECO:0000256" key="11">
    <source>
        <dbReference type="SAM" id="MobiDB-lite"/>
    </source>
</evidence>
<evidence type="ECO:0000259" key="14">
    <source>
        <dbReference type="PROSITE" id="PS50885"/>
    </source>
</evidence>
<dbReference type="GO" id="GO:0000155">
    <property type="term" value="F:phosphorelay sensor kinase activity"/>
    <property type="evidence" value="ECO:0007669"/>
    <property type="project" value="InterPro"/>
</dbReference>
<evidence type="ECO:0000259" key="13">
    <source>
        <dbReference type="PROSITE" id="PS50109"/>
    </source>
</evidence>
<evidence type="ECO:0000256" key="3">
    <source>
        <dbReference type="ARBA" id="ARBA00012438"/>
    </source>
</evidence>
<dbReference type="EC" id="2.7.13.3" evidence="3"/>
<feature type="domain" description="HAMP" evidence="14">
    <location>
        <begin position="170"/>
        <end position="224"/>
    </location>
</feature>
<organism evidence="15 16">
    <name type="scientific">Rubrivirga marina</name>
    <dbReference type="NCBI Taxonomy" id="1196024"/>
    <lineage>
        <taxon>Bacteria</taxon>
        <taxon>Pseudomonadati</taxon>
        <taxon>Rhodothermota</taxon>
        <taxon>Rhodothermia</taxon>
        <taxon>Rhodothermales</taxon>
        <taxon>Rubricoccaceae</taxon>
        <taxon>Rubrivirga</taxon>
    </lineage>
</organism>
<dbReference type="Gene3D" id="6.10.340.10">
    <property type="match status" value="1"/>
</dbReference>
<keyword evidence="7" id="KW-0418">Kinase</keyword>
<feature type="transmembrane region" description="Helical" evidence="12">
    <location>
        <begin position="146"/>
        <end position="169"/>
    </location>
</feature>
<dbReference type="SUPFAM" id="SSF47384">
    <property type="entry name" value="Homodimeric domain of signal transducing histidine kinase"/>
    <property type="match status" value="1"/>
</dbReference>
<dbReference type="FunFam" id="3.30.565.10:FF:000006">
    <property type="entry name" value="Sensor histidine kinase WalK"/>
    <property type="match status" value="1"/>
</dbReference>
<dbReference type="SUPFAM" id="SSF158472">
    <property type="entry name" value="HAMP domain-like"/>
    <property type="match status" value="1"/>
</dbReference>
<evidence type="ECO:0000256" key="12">
    <source>
        <dbReference type="SAM" id="Phobius"/>
    </source>
</evidence>
<dbReference type="InterPro" id="IPR003660">
    <property type="entry name" value="HAMP_dom"/>
</dbReference>
<dbReference type="PANTHER" id="PTHR45436:SF5">
    <property type="entry name" value="SENSOR HISTIDINE KINASE TRCS"/>
    <property type="match status" value="1"/>
</dbReference>
<keyword evidence="4" id="KW-0597">Phosphoprotein</keyword>
<sequence>MPKRLPISTRLALWYGLSLTLLLGLVVAFLYTGFHLTLHRDFDADLDREARRVAEAVGGAADPAAAFRRAAEVSPYGVRLIAPSGSVVAANGRLPDVEVHAPDDGAAEPHTHGPDDVRTRYAPVPGGGTVAVAGVESGLHRETHRLGWLLALGVALGVAVAAASGYALARRALRPVAALTEAAGRIGPSERGARLPTGPGPRDELGDLAEAFNGMLARLDAAFERERRFRADAAHELLSPVTAAQSEVEVALRRERDPVAYREALGRVGRHVERMSGLVTGLLALSRAETDDAGGEPEAVDLGALAEAVARRVRPAAEAKGVALVVDAAPGTAAWAAPGDAEVILENLLDNAVKYTPSGGHVTVTVRGGEGEVVVAVADTGVGFDAAEGDRLFERFFRSDAPGVQAERGHGLGLAVAQQLAERNGGRVTAASAGPGTGSAFAVRLPVPSRRPSR</sequence>
<feature type="compositionally biased region" description="Low complexity" evidence="11">
    <location>
        <begin position="429"/>
        <end position="454"/>
    </location>
</feature>
<dbReference type="SMART" id="SM00388">
    <property type="entry name" value="HisKA"/>
    <property type="match status" value="1"/>
</dbReference>
<dbReference type="RefSeq" id="WP_095512535.1">
    <property type="nucleotide sequence ID" value="NZ_MQWD01000005.1"/>
</dbReference>
<dbReference type="InterPro" id="IPR036097">
    <property type="entry name" value="HisK_dim/P_sf"/>
</dbReference>
<evidence type="ECO:0000256" key="2">
    <source>
        <dbReference type="ARBA" id="ARBA00004370"/>
    </source>
</evidence>
<dbReference type="PROSITE" id="PS50109">
    <property type="entry name" value="HIS_KIN"/>
    <property type="match status" value="1"/>
</dbReference>
<accession>A0A271IUG1</accession>
<dbReference type="Gene3D" id="1.10.287.130">
    <property type="match status" value="1"/>
</dbReference>
<dbReference type="SUPFAM" id="SSF55874">
    <property type="entry name" value="ATPase domain of HSP90 chaperone/DNA topoisomerase II/histidine kinase"/>
    <property type="match status" value="1"/>
</dbReference>
<reference evidence="15 16" key="1">
    <citation type="submission" date="2016-11" db="EMBL/GenBank/DDBJ databases">
        <title>Study of marine rhodopsin-containing bacteria.</title>
        <authorList>
            <person name="Yoshizawa S."/>
            <person name="Kumagai Y."/>
            <person name="Kogure K."/>
        </authorList>
    </citation>
    <scope>NUCLEOTIDE SEQUENCE [LARGE SCALE GENOMIC DNA]</scope>
    <source>
        <strain evidence="15 16">SAORIC-28</strain>
    </source>
</reference>
<evidence type="ECO:0000256" key="10">
    <source>
        <dbReference type="ARBA" id="ARBA00023136"/>
    </source>
</evidence>